<name>A0A511F8T2_9CELL</name>
<dbReference type="Gene3D" id="3.40.50.1240">
    <property type="entry name" value="Phosphoglycerate mutase-like"/>
    <property type="match status" value="1"/>
</dbReference>
<evidence type="ECO:0000313" key="1">
    <source>
        <dbReference type="EMBL" id="GEL45630.1"/>
    </source>
</evidence>
<reference evidence="1 2" key="1">
    <citation type="submission" date="2019-07" db="EMBL/GenBank/DDBJ databases">
        <title>Whole genome shotgun sequence of Cellulomonas hominis NBRC 16055.</title>
        <authorList>
            <person name="Hosoyama A."/>
            <person name="Uohara A."/>
            <person name="Ohji S."/>
            <person name="Ichikawa N."/>
        </authorList>
    </citation>
    <scope>NUCLEOTIDE SEQUENCE [LARGE SCALE GENOMIC DNA]</scope>
    <source>
        <strain evidence="1 2">NBRC 16055</strain>
    </source>
</reference>
<proteinExistence type="predicted"/>
<evidence type="ECO:0000313" key="2">
    <source>
        <dbReference type="Proteomes" id="UP000321723"/>
    </source>
</evidence>
<sequence length="136" mass="14097">MLAGDLEMRTDPASVEQYLRTMIAWASGDLGARMPGGESGRATLDRFDAVVDEIVGTGADTVAAVSHGAVIRLWAITRARNLHAGAPVVQVLENTGVVTLESDGPGGWTVTRWMDETVPHVSPAPGDGPGGAPLPV</sequence>
<dbReference type="Proteomes" id="UP000321723">
    <property type="component" value="Unassembled WGS sequence"/>
</dbReference>
<keyword evidence="2" id="KW-1185">Reference proteome</keyword>
<protein>
    <recommendedName>
        <fullName evidence="3">Phosphoglycerate mutase</fullName>
    </recommendedName>
</protein>
<dbReference type="AlphaFoldDB" id="A0A511F8T2"/>
<comment type="caution">
    <text evidence="1">The sequence shown here is derived from an EMBL/GenBank/DDBJ whole genome shotgun (WGS) entry which is preliminary data.</text>
</comment>
<dbReference type="InterPro" id="IPR029033">
    <property type="entry name" value="His_PPase_superfam"/>
</dbReference>
<dbReference type="Pfam" id="PF00300">
    <property type="entry name" value="His_Phos_1"/>
    <property type="match status" value="1"/>
</dbReference>
<dbReference type="InterPro" id="IPR013078">
    <property type="entry name" value="His_Pase_superF_clade-1"/>
</dbReference>
<dbReference type="SUPFAM" id="SSF53254">
    <property type="entry name" value="Phosphoglycerate mutase-like"/>
    <property type="match status" value="1"/>
</dbReference>
<accession>A0A511F8T2</accession>
<gene>
    <name evidence="1" type="ORF">CHO01_07460</name>
</gene>
<organism evidence="1 2">
    <name type="scientific">Cellulomonas hominis</name>
    <dbReference type="NCBI Taxonomy" id="156981"/>
    <lineage>
        <taxon>Bacteria</taxon>
        <taxon>Bacillati</taxon>
        <taxon>Actinomycetota</taxon>
        <taxon>Actinomycetes</taxon>
        <taxon>Micrococcales</taxon>
        <taxon>Cellulomonadaceae</taxon>
        <taxon>Cellulomonas</taxon>
    </lineage>
</organism>
<evidence type="ECO:0008006" key="3">
    <source>
        <dbReference type="Google" id="ProtNLM"/>
    </source>
</evidence>
<dbReference type="EMBL" id="BJVQ01000006">
    <property type="protein sequence ID" value="GEL45630.1"/>
    <property type="molecule type" value="Genomic_DNA"/>
</dbReference>